<protein>
    <submittedName>
        <fullName evidence="3">Uncharacterized protein</fullName>
    </submittedName>
</protein>
<gene>
    <name evidence="3" type="ORF">PsYK624_117030</name>
</gene>
<dbReference type="Proteomes" id="UP000703269">
    <property type="component" value="Unassembled WGS sequence"/>
</dbReference>
<keyword evidence="4" id="KW-1185">Reference proteome</keyword>
<feature type="signal peptide" evidence="2">
    <location>
        <begin position="1"/>
        <end position="19"/>
    </location>
</feature>
<proteinExistence type="predicted"/>
<dbReference type="OrthoDB" id="3362246at2759"/>
<accession>A0A9P3LHY4</accession>
<evidence type="ECO:0000256" key="1">
    <source>
        <dbReference type="SAM" id="MobiDB-lite"/>
    </source>
</evidence>
<evidence type="ECO:0000256" key="2">
    <source>
        <dbReference type="SAM" id="SignalP"/>
    </source>
</evidence>
<dbReference type="EMBL" id="BPQB01000049">
    <property type="protein sequence ID" value="GJE95518.1"/>
    <property type="molecule type" value="Genomic_DNA"/>
</dbReference>
<evidence type="ECO:0000313" key="3">
    <source>
        <dbReference type="EMBL" id="GJE95518.1"/>
    </source>
</evidence>
<organism evidence="3 4">
    <name type="scientific">Phanerochaete sordida</name>
    <dbReference type="NCBI Taxonomy" id="48140"/>
    <lineage>
        <taxon>Eukaryota</taxon>
        <taxon>Fungi</taxon>
        <taxon>Dikarya</taxon>
        <taxon>Basidiomycota</taxon>
        <taxon>Agaricomycotina</taxon>
        <taxon>Agaricomycetes</taxon>
        <taxon>Polyporales</taxon>
        <taxon>Phanerochaetaceae</taxon>
        <taxon>Phanerochaete</taxon>
    </lineage>
</organism>
<feature type="chain" id="PRO_5040369756" evidence="2">
    <location>
        <begin position="20"/>
        <end position="92"/>
    </location>
</feature>
<evidence type="ECO:0000313" key="4">
    <source>
        <dbReference type="Proteomes" id="UP000703269"/>
    </source>
</evidence>
<dbReference type="AlphaFoldDB" id="A0A9P3LHY4"/>
<comment type="caution">
    <text evidence="3">The sequence shown here is derived from an EMBL/GenBank/DDBJ whole genome shotgun (WGS) entry which is preliminary data.</text>
</comment>
<name>A0A9P3LHY4_9APHY</name>
<sequence>MKNTLLALFALAASTSVAAVEFVLNTPNEPVECVPTLLNWSGGRPPYTLHPRARRERHAHRGVPGPHRPRIQLVHGRPGWHERRVHAHRCRR</sequence>
<keyword evidence="2" id="KW-0732">Signal</keyword>
<feature type="region of interest" description="Disordered" evidence="1">
    <location>
        <begin position="53"/>
        <end position="73"/>
    </location>
</feature>
<reference evidence="3 4" key="1">
    <citation type="submission" date="2021-08" db="EMBL/GenBank/DDBJ databases">
        <title>Draft Genome Sequence of Phanerochaete sordida strain YK-624.</title>
        <authorList>
            <person name="Mori T."/>
            <person name="Dohra H."/>
            <person name="Suzuki T."/>
            <person name="Kawagishi H."/>
            <person name="Hirai H."/>
        </authorList>
    </citation>
    <scope>NUCLEOTIDE SEQUENCE [LARGE SCALE GENOMIC DNA]</scope>
    <source>
        <strain evidence="3 4">YK-624</strain>
    </source>
</reference>